<gene>
    <name evidence="1" type="ORF">RND71_002172</name>
</gene>
<evidence type="ECO:0000313" key="1">
    <source>
        <dbReference type="EMBL" id="KAK4380310.1"/>
    </source>
</evidence>
<accession>A0AAE1T1F8</accession>
<comment type="caution">
    <text evidence="1">The sequence shown here is derived from an EMBL/GenBank/DDBJ whole genome shotgun (WGS) entry which is preliminary data.</text>
</comment>
<dbReference type="AlphaFoldDB" id="A0AAE1T1F8"/>
<dbReference type="Proteomes" id="UP001291623">
    <property type="component" value="Unassembled WGS sequence"/>
</dbReference>
<protein>
    <submittedName>
        <fullName evidence="1">Uncharacterized protein</fullName>
    </submittedName>
</protein>
<dbReference type="EMBL" id="JAVYJV010000001">
    <property type="protein sequence ID" value="KAK4380310.1"/>
    <property type="molecule type" value="Genomic_DNA"/>
</dbReference>
<reference evidence="1" key="1">
    <citation type="submission" date="2023-12" db="EMBL/GenBank/DDBJ databases">
        <title>Genome assembly of Anisodus tanguticus.</title>
        <authorList>
            <person name="Wang Y.-J."/>
        </authorList>
    </citation>
    <scope>NUCLEOTIDE SEQUENCE</scope>
    <source>
        <strain evidence="1">KB-2021</strain>
        <tissue evidence="1">Leaf</tissue>
    </source>
</reference>
<organism evidence="1 2">
    <name type="scientific">Anisodus tanguticus</name>
    <dbReference type="NCBI Taxonomy" id="243964"/>
    <lineage>
        <taxon>Eukaryota</taxon>
        <taxon>Viridiplantae</taxon>
        <taxon>Streptophyta</taxon>
        <taxon>Embryophyta</taxon>
        <taxon>Tracheophyta</taxon>
        <taxon>Spermatophyta</taxon>
        <taxon>Magnoliopsida</taxon>
        <taxon>eudicotyledons</taxon>
        <taxon>Gunneridae</taxon>
        <taxon>Pentapetalae</taxon>
        <taxon>asterids</taxon>
        <taxon>lamiids</taxon>
        <taxon>Solanales</taxon>
        <taxon>Solanaceae</taxon>
        <taxon>Solanoideae</taxon>
        <taxon>Hyoscyameae</taxon>
        <taxon>Anisodus</taxon>
    </lineage>
</organism>
<proteinExistence type="predicted"/>
<sequence>MGGTLFVNPLYEPNRIKEDADMKFPKNNTSGTLPKEDNELTLDLFSRGSLSTNQAYGCGRQDVLEEEDDQGYLSFDMACVLLAPRHDEDCYVYTNNQLAYNIIIRRSLSLQSVSDTVVQEIQKILLTD</sequence>
<evidence type="ECO:0000313" key="2">
    <source>
        <dbReference type="Proteomes" id="UP001291623"/>
    </source>
</evidence>
<keyword evidence="2" id="KW-1185">Reference proteome</keyword>
<name>A0AAE1T1F8_9SOLA</name>